<name>A0ABT0RWR7_9SPHN</name>
<keyword evidence="3" id="KW-1185">Reference proteome</keyword>
<keyword evidence="1" id="KW-1133">Transmembrane helix</keyword>
<feature type="transmembrane region" description="Helical" evidence="1">
    <location>
        <begin position="6"/>
        <end position="27"/>
    </location>
</feature>
<evidence type="ECO:0000313" key="3">
    <source>
        <dbReference type="Proteomes" id="UP001203410"/>
    </source>
</evidence>
<dbReference type="RefSeq" id="WP_249904816.1">
    <property type="nucleotide sequence ID" value="NZ_JAMGBA010000002.1"/>
</dbReference>
<reference evidence="2 3" key="1">
    <citation type="submission" date="2022-05" db="EMBL/GenBank/DDBJ databases">
        <authorList>
            <person name="Jo J.-H."/>
            <person name="Im W.-T."/>
        </authorList>
    </citation>
    <scope>NUCLEOTIDE SEQUENCE [LARGE SCALE GENOMIC DNA]</scope>
    <source>
        <strain evidence="2 3">NSE70-1</strain>
    </source>
</reference>
<keyword evidence="1" id="KW-0812">Transmembrane</keyword>
<accession>A0ABT0RWR7</accession>
<dbReference type="Proteomes" id="UP001203410">
    <property type="component" value="Unassembled WGS sequence"/>
</dbReference>
<dbReference type="EMBL" id="JAMGBA010000002">
    <property type="protein sequence ID" value="MCL6699401.1"/>
    <property type="molecule type" value="Genomic_DNA"/>
</dbReference>
<evidence type="ECO:0000256" key="1">
    <source>
        <dbReference type="SAM" id="Phobius"/>
    </source>
</evidence>
<gene>
    <name evidence="2" type="ORF">LZ496_11490</name>
</gene>
<comment type="caution">
    <text evidence="2">The sequence shown here is derived from an EMBL/GenBank/DDBJ whole genome shotgun (WGS) entry which is preliminary data.</text>
</comment>
<evidence type="ECO:0000313" key="2">
    <source>
        <dbReference type="EMBL" id="MCL6699401.1"/>
    </source>
</evidence>
<proteinExistence type="predicted"/>
<sequence>MSLEQLSFLSQIISAVAVVGSLIFVGVQLRQATRAVRASSSQAHSTTYHAVISSLINDGDFARIWRVSLGNPEAINPDERVRFIAYGSALFRYYESSRVQWLRGLLDEEHWQNIEQQVISLKSQPGIRWWWTIRGNWHSPSFRTWFEGLPTVDPVALYGPEGTPGGDPS</sequence>
<evidence type="ECO:0008006" key="4">
    <source>
        <dbReference type="Google" id="ProtNLM"/>
    </source>
</evidence>
<organism evidence="2 3">
    <name type="scientific">Sphingomonas caseinilyticus</name>
    <dbReference type="NCBI Taxonomy" id="2908205"/>
    <lineage>
        <taxon>Bacteria</taxon>
        <taxon>Pseudomonadati</taxon>
        <taxon>Pseudomonadota</taxon>
        <taxon>Alphaproteobacteria</taxon>
        <taxon>Sphingomonadales</taxon>
        <taxon>Sphingomonadaceae</taxon>
        <taxon>Sphingomonas</taxon>
    </lineage>
</organism>
<keyword evidence="1" id="KW-0472">Membrane</keyword>
<protein>
    <recommendedName>
        <fullName evidence="4">DUF4760 domain-containing protein</fullName>
    </recommendedName>
</protein>